<dbReference type="InterPro" id="IPR038987">
    <property type="entry name" value="MoeA-like"/>
</dbReference>
<dbReference type="Gene3D" id="2.170.190.11">
    <property type="entry name" value="Molybdopterin biosynthesis moea protein, domain 3"/>
    <property type="match status" value="1"/>
</dbReference>
<keyword evidence="9" id="KW-0460">Magnesium</keyword>
<dbReference type="RefSeq" id="WP_204469088.1">
    <property type="nucleotide sequence ID" value="NZ_JAFBCV010000022.1"/>
</dbReference>
<evidence type="ECO:0000313" key="11">
    <source>
        <dbReference type="EMBL" id="MBM7841130.1"/>
    </source>
</evidence>
<evidence type="ECO:0000256" key="8">
    <source>
        <dbReference type="ARBA" id="ARBA00047317"/>
    </source>
</evidence>
<keyword evidence="7 9" id="KW-0501">Molybdenum cofactor biosynthesis</keyword>
<protein>
    <recommendedName>
        <fullName evidence="5 9">Molybdopterin molybdenumtransferase</fullName>
        <ecNumber evidence="4 9">2.10.1.1</ecNumber>
    </recommendedName>
</protein>
<dbReference type="Pfam" id="PF03454">
    <property type="entry name" value="MoeA_C"/>
    <property type="match status" value="1"/>
</dbReference>
<dbReference type="InterPro" id="IPR005111">
    <property type="entry name" value="MoeA_C_domain_IV"/>
</dbReference>
<dbReference type="PANTHER" id="PTHR10192:SF5">
    <property type="entry name" value="GEPHYRIN"/>
    <property type="match status" value="1"/>
</dbReference>
<dbReference type="EMBL" id="JAFBCV010000022">
    <property type="protein sequence ID" value="MBM7841130.1"/>
    <property type="molecule type" value="Genomic_DNA"/>
</dbReference>
<dbReference type="EC" id="2.10.1.1" evidence="4 9"/>
<dbReference type="InterPro" id="IPR036425">
    <property type="entry name" value="MoaB/Mog-like_dom_sf"/>
</dbReference>
<comment type="caution">
    <text evidence="11">The sequence shown here is derived from an EMBL/GenBank/DDBJ whole genome shotgun (WGS) entry which is preliminary data.</text>
</comment>
<evidence type="ECO:0000256" key="9">
    <source>
        <dbReference type="RuleBase" id="RU365090"/>
    </source>
</evidence>
<evidence type="ECO:0000256" key="4">
    <source>
        <dbReference type="ARBA" id="ARBA00013269"/>
    </source>
</evidence>
<evidence type="ECO:0000256" key="1">
    <source>
        <dbReference type="ARBA" id="ARBA00002901"/>
    </source>
</evidence>
<comment type="pathway">
    <text evidence="2 9">Cofactor biosynthesis; molybdopterin biosynthesis.</text>
</comment>
<dbReference type="Gene3D" id="3.40.980.10">
    <property type="entry name" value="MoaB/Mog-like domain"/>
    <property type="match status" value="1"/>
</dbReference>
<comment type="cofactor">
    <cofactor evidence="9">
        <name>Mg(2+)</name>
        <dbReference type="ChEBI" id="CHEBI:18420"/>
    </cofactor>
</comment>
<evidence type="ECO:0000256" key="5">
    <source>
        <dbReference type="ARBA" id="ARBA00021108"/>
    </source>
</evidence>
<dbReference type="SMART" id="SM00852">
    <property type="entry name" value="MoCF_biosynth"/>
    <property type="match status" value="1"/>
</dbReference>
<sequence>MVEKRQPIQIDEAINKVMQHPLSPKEESVPLLESVGRSLAVNLYATHSVPPFNRSPYDGFAIKSEDTVHASRDLPVFLKVVGEIGAGFVFNRTVRNGEAVRIMTGAKIPDGCDAVVMLEIVREHGSEQIELVRSIKANDNISFKGEDTKEGALISKAGTSIHPGIIAQLATFGYSEVPVFRKPRIGVLATGSELLDVHQKLEPGKIRNSNAYMVAAQVMRAGAVPIVYGKLPDDLEACLAMITDQMDDVDVMITTGGASVGDYDLVPEFINRLHGKTLFNKVAMRPGSVTTAANLNGKMLFGLSGNPGACYVGFELFVKPLIRKALGTEQIHHAKSKGVLGADFLKPNPFTRIIRGRLEEENGQHVLFPSGLDKSGSVISLAEAEVFIILPAGTRGFERGMEVDFLLLEDQKGSEETWKTFSKL</sequence>
<dbReference type="SUPFAM" id="SSF63867">
    <property type="entry name" value="MoeA C-terminal domain-like"/>
    <property type="match status" value="1"/>
</dbReference>
<evidence type="ECO:0000256" key="7">
    <source>
        <dbReference type="ARBA" id="ARBA00023150"/>
    </source>
</evidence>
<dbReference type="NCBIfam" id="NF045515">
    <property type="entry name" value="Glp_gephyrin"/>
    <property type="match status" value="1"/>
</dbReference>
<dbReference type="PANTHER" id="PTHR10192">
    <property type="entry name" value="MOLYBDOPTERIN BIOSYNTHESIS PROTEIN"/>
    <property type="match status" value="1"/>
</dbReference>
<dbReference type="InterPro" id="IPR036688">
    <property type="entry name" value="MoeA_C_domain_IV_sf"/>
</dbReference>
<evidence type="ECO:0000256" key="3">
    <source>
        <dbReference type="ARBA" id="ARBA00010763"/>
    </source>
</evidence>
<comment type="catalytic activity">
    <reaction evidence="8">
        <text>adenylyl-molybdopterin + molybdate = Mo-molybdopterin + AMP + H(+)</text>
        <dbReference type="Rhea" id="RHEA:35047"/>
        <dbReference type="ChEBI" id="CHEBI:15378"/>
        <dbReference type="ChEBI" id="CHEBI:36264"/>
        <dbReference type="ChEBI" id="CHEBI:62727"/>
        <dbReference type="ChEBI" id="CHEBI:71302"/>
        <dbReference type="ChEBI" id="CHEBI:456215"/>
        <dbReference type="EC" id="2.10.1.1"/>
    </reaction>
</comment>
<dbReference type="SUPFAM" id="SSF63882">
    <property type="entry name" value="MoeA N-terminal region -like"/>
    <property type="match status" value="1"/>
</dbReference>
<dbReference type="Gene3D" id="2.40.340.10">
    <property type="entry name" value="MoeA, C-terminal, domain IV"/>
    <property type="match status" value="1"/>
</dbReference>
<dbReference type="Pfam" id="PF00994">
    <property type="entry name" value="MoCF_biosynth"/>
    <property type="match status" value="1"/>
</dbReference>
<dbReference type="Pfam" id="PF03453">
    <property type="entry name" value="MoeA_N"/>
    <property type="match status" value="1"/>
</dbReference>
<organism evidence="11 12">
    <name type="scientific">Shouchella xiaoxiensis</name>
    <dbReference type="NCBI Taxonomy" id="766895"/>
    <lineage>
        <taxon>Bacteria</taxon>
        <taxon>Bacillati</taxon>
        <taxon>Bacillota</taxon>
        <taxon>Bacilli</taxon>
        <taxon>Bacillales</taxon>
        <taxon>Bacillaceae</taxon>
        <taxon>Shouchella</taxon>
    </lineage>
</organism>
<dbReference type="InterPro" id="IPR005110">
    <property type="entry name" value="MoeA_linker/N"/>
</dbReference>
<dbReference type="Gene3D" id="3.90.105.10">
    <property type="entry name" value="Molybdopterin biosynthesis moea protein, domain 2"/>
    <property type="match status" value="1"/>
</dbReference>
<dbReference type="CDD" id="cd00887">
    <property type="entry name" value="MoeA"/>
    <property type="match status" value="1"/>
</dbReference>
<gene>
    <name evidence="11" type="ORF">JOC54_004430</name>
</gene>
<evidence type="ECO:0000256" key="6">
    <source>
        <dbReference type="ARBA" id="ARBA00022505"/>
    </source>
</evidence>
<keyword evidence="6 9" id="KW-0500">Molybdenum</keyword>
<comment type="function">
    <text evidence="1 9">Catalyzes the insertion of molybdate into adenylated molybdopterin with the concomitant release of AMP.</text>
</comment>
<name>A0ABS2T0V3_9BACI</name>
<evidence type="ECO:0000256" key="2">
    <source>
        <dbReference type="ARBA" id="ARBA00005046"/>
    </source>
</evidence>
<dbReference type="Proteomes" id="UP001179280">
    <property type="component" value="Unassembled WGS sequence"/>
</dbReference>
<keyword evidence="12" id="KW-1185">Reference proteome</keyword>
<evidence type="ECO:0000313" key="12">
    <source>
        <dbReference type="Proteomes" id="UP001179280"/>
    </source>
</evidence>
<reference evidence="11" key="1">
    <citation type="submission" date="2021-01" db="EMBL/GenBank/DDBJ databases">
        <title>Genomic Encyclopedia of Type Strains, Phase IV (KMG-IV): sequencing the most valuable type-strain genomes for metagenomic binning, comparative biology and taxonomic classification.</title>
        <authorList>
            <person name="Goeker M."/>
        </authorList>
    </citation>
    <scope>NUCLEOTIDE SEQUENCE</scope>
    <source>
        <strain evidence="11">DSM 21943</strain>
    </source>
</reference>
<accession>A0ABS2T0V3</accession>
<feature type="domain" description="MoaB/Mog" evidence="10">
    <location>
        <begin position="186"/>
        <end position="324"/>
    </location>
</feature>
<keyword evidence="9" id="KW-0479">Metal-binding</keyword>
<proteinExistence type="inferred from homology"/>
<dbReference type="SUPFAM" id="SSF53218">
    <property type="entry name" value="Molybdenum cofactor biosynthesis proteins"/>
    <property type="match status" value="1"/>
</dbReference>
<dbReference type="NCBIfam" id="TIGR00177">
    <property type="entry name" value="molyb_syn"/>
    <property type="match status" value="1"/>
</dbReference>
<keyword evidence="9 11" id="KW-0808">Transferase</keyword>
<dbReference type="GO" id="GO:0061599">
    <property type="term" value="F:molybdopterin molybdotransferase activity"/>
    <property type="evidence" value="ECO:0007669"/>
    <property type="project" value="UniProtKB-EC"/>
</dbReference>
<dbReference type="InterPro" id="IPR001453">
    <property type="entry name" value="MoaB/Mog_dom"/>
</dbReference>
<evidence type="ECO:0000259" key="10">
    <source>
        <dbReference type="SMART" id="SM00852"/>
    </source>
</evidence>
<dbReference type="InterPro" id="IPR036135">
    <property type="entry name" value="MoeA_linker/N_sf"/>
</dbReference>
<comment type="similarity">
    <text evidence="3 9">Belongs to the MoeA family.</text>
</comment>